<reference evidence="2" key="1">
    <citation type="submission" date="2022-10" db="EMBL/GenBank/DDBJ databases">
        <title>Algoriphagus sp. a novel bacteria isolate from halophytes salicornia europaea.</title>
        <authorList>
            <person name="Peng Y."/>
            <person name="Jiang L."/>
            <person name="Lee J."/>
        </authorList>
    </citation>
    <scope>NUCLEOTIDE SEQUENCE</scope>
    <source>
        <strain evidence="2">TR-M5</strain>
    </source>
</reference>
<dbReference type="Gene3D" id="3.90.840.10">
    <property type="entry name" value="Thiol-activated cytolysin superfamily/Thiol-activated cytolysin, alpha-beta domain"/>
    <property type="match status" value="1"/>
</dbReference>
<dbReference type="PROSITE" id="PS51257">
    <property type="entry name" value="PROKAR_LIPOPROTEIN"/>
    <property type="match status" value="1"/>
</dbReference>
<proteinExistence type="predicted"/>
<sequence length="511" mass="55769">MKALFKINMKAAFSFALVFLILTSCNLGEDDEPIKTSPDAESISQYIRNLNFDEQELFNVQGISGALSRQDVGGPITNTTPGQGVYTECKTQRVSLKSNFEEIAILRPTDGVIYPGALVVADKATLGGLPTPVTIDRSPIKLRLDLPGIGENGNIEVENASNTSVQSKIDEALEWWNANSKPDGYTIASNSSYAAATSYSSKQLSIDVGLNVDWARGDAQAQFNYTSSQSERVAMMVFKQRFYTITMNAPNNPGEVFGANATIADVESKFSPEGPPAYVHSVSYGRIIMFRMVTTETATDSELSGAFNYATGLTSASGSLEAKYKSILEKSSITVVTMGGSAEAASSAVTARNFGDLEEVLQGENAVYSRNNPGVPIAYSLKYLKDNTNAKLGYTTEYSIQNCEQKTYPSQNVSLNNKNGFLGVTMRFTIYYKQKSGGNTYNRTVSSGDIKTNTKEVKAVPSGAFDIRVVVEFKDGFKWKFLYDREYSRPTQLCMESTQSLTQVRVQSVSC</sequence>
<feature type="chain" id="PRO_5045465447" evidence="1">
    <location>
        <begin position="30"/>
        <end position="511"/>
    </location>
</feature>
<dbReference type="RefSeq" id="WP_264809299.1">
    <property type="nucleotide sequence ID" value="NZ_CP110226.1"/>
</dbReference>
<dbReference type="Proteomes" id="UP001163156">
    <property type="component" value="Chromosome"/>
</dbReference>
<dbReference type="PRINTS" id="PR01400">
    <property type="entry name" value="TACYTOLYSIN"/>
</dbReference>
<gene>
    <name evidence="2" type="ORF">OM944_19260</name>
</gene>
<feature type="signal peptide" evidence="1">
    <location>
        <begin position="1"/>
        <end position="29"/>
    </location>
</feature>
<dbReference type="InterPro" id="IPR036363">
    <property type="entry name" value="Thiol_cytolysin_ab_sf"/>
</dbReference>
<protein>
    <submittedName>
        <fullName evidence="2">Thiol-activated cytolysin family protein</fullName>
    </submittedName>
</protein>
<evidence type="ECO:0000313" key="3">
    <source>
        <dbReference type="Proteomes" id="UP001163156"/>
    </source>
</evidence>
<dbReference type="EMBL" id="CP110226">
    <property type="protein sequence ID" value="UZD22775.1"/>
    <property type="molecule type" value="Genomic_DNA"/>
</dbReference>
<keyword evidence="3" id="KW-1185">Reference proteome</keyword>
<evidence type="ECO:0000313" key="2">
    <source>
        <dbReference type="EMBL" id="UZD22775.1"/>
    </source>
</evidence>
<dbReference type="Gene3D" id="3.30.1040.20">
    <property type="match status" value="1"/>
</dbReference>
<evidence type="ECO:0000256" key="1">
    <source>
        <dbReference type="SAM" id="SignalP"/>
    </source>
</evidence>
<keyword evidence="1" id="KW-0732">Signal</keyword>
<organism evidence="2 3">
    <name type="scientific">Algoriphagus halophytocola</name>
    <dbReference type="NCBI Taxonomy" id="2991499"/>
    <lineage>
        <taxon>Bacteria</taxon>
        <taxon>Pseudomonadati</taxon>
        <taxon>Bacteroidota</taxon>
        <taxon>Cytophagia</taxon>
        <taxon>Cytophagales</taxon>
        <taxon>Cyclobacteriaceae</taxon>
        <taxon>Algoriphagus</taxon>
    </lineage>
</organism>
<dbReference type="InterPro" id="IPR001869">
    <property type="entry name" value="Thiol_cytolysin"/>
</dbReference>
<dbReference type="SUPFAM" id="SSF56978">
    <property type="entry name" value="Perfringolysin"/>
    <property type="match status" value="1"/>
</dbReference>
<dbReference type="InterPro" id="IPR036359">
    <property type="entry name" value="Thiol_cytolysin_sf"/>
</dbReference>
<dbReference type="Gene3D" id="3.40.30.40">
    <property type="entry name" value="Perfringolysin"/>
    <property type="match status" value="1"/>
</dbReference>
<name>A0ABY6MG37_9BACT</name>
<accession>A0ABY6MG37</accession>
<dbReference type="Pfam" id="PF01289">
    <property type="entry name" value="Thiol_cytolysin"/>
    <property type="match status" value="1"/>
</dbReference>